<evidence type="ECO:0008006" key="3">
    <source>
        <dbReference type="Google" id="ProtNLM"/>
    </source>
</evidence>
<gene>
    <name evidence="1" type="ORF">EV421DRAFT_1719996</name>
</gene>
<feature type="non-terminal residue" evidence="1">
    <location>
        <position position="101"/>
    </location>
</feature>
<dbReference type="Proteomes" id="UP001175226">
    <property type="component" value="Unassembled WGS sequence"/>
</dbReference>
<name>A0AA39IWT7_9AGAR</name>
<organism evidence="1 2">
    <name type="scientific">Armillaria borealis</name>
    <dbReference type="NCBI Taxonomy" id="47425"/>
    <lineage>
        <taxon>Eukaryota</taxon>
        <taxon>Fungi</taxon>
        <taxon>Dikarya</taxon>
        <taxon>Basidiomycota</taxon>
        <taxon>Agaricomycotina</taxon>
        <taxon>Agaricomycetes</taxon>
        <taxon>Agaricomycetidae</taxon>
        <taxon>Agaricales</taxon>
        <taxon>Marasmiineae</taxon>
        <taxon>Physalacriaceae</taxon>
        <taxon>Armillaria</taxon>
    </lineage>
</organism>
<sequence length="101" mass="11203">MPVSTIFQVLSSATPNLISPSFECQNQSGTGGSHLMPLFDGQMPSLKMLHLDGFSTWPAHYFRGLTHVSFCRQSADLSQRHSTSEFLDFLEGCPLLEDLIL</sequence>
<dbReference type="EMBL" id="JAUEPT010000103">
    <property type="protein sequence ID" value="KAK0431947.1"/>
    <property type="molecule type" value="Genomic_DNA"/>
</dbReference>
<dbReference type="AlphaFoldDB" id="A0AA39IWT7"/>
<evidence type="ECO:0000313" key="2">
    <source>
        <dbReference type="Proteomes" id="UP001175226"/>
    </source>
</evidence>
<accession>A0AA39IWT7</accession>
<reference evidence="1" key="1">
    <citation type="submission" date="2023-06" db="EMBL/GenBank/DDBJ databases">
        <authorList>
            <consortium name="Lawrence Berkeley National Laboratory"/>
            <person name="Ahrendt S."/>
            <person name="Sahu N."/>
            <person name="Indic B."/>
            <person name="Wong-Bajracharya J."/>
            <person name="Merenyi Z."/>
            <person name="Ke H.-M."/>
            <person name="Monk M."/>
            <person name="Kocsube S."/>
            <person name="Drula E."/>
            <person name="Lipzen A."/>
            <person name="Balint B."/>
            <person name="Henrissat B."/>
            <person name="Andreopoulos B."/>
            <person name="Martin F.M."/>
            <person name="Harder C.B."/>
            <person name="Rigling D."/>
            <person name="Ford K.L."/>
            <person name="Foster G.D."/>
            <person name="Pangilinan J."/>
            <person name="Papanicolaou A."/>
            <person name="Barry K."/>
            <person name="LaButti K."/>
            <person name="Viragh M."/>
            <person name="Koriabine M."/>
            <person name="Yan M."/>
            <person name="Riley R."/>
            <person name="Champramary S."/>
            <person name="Plett K.L."/>
            <person name="Tsai I.J."/>
            <person name="Slot J."/>
            <person name="Sipos G."/>
            <person name="Plett J."/>
            <person name="Nagy L.G."/>
            <person name="Grigoriev I.V."/>
        </authorList>
    </citation>
    <scope>NUCLEOTIDE SEQUENCE</scope>
    <source>
        <strain evidence="1">FPL87.14</strain>
    </source>
</reference>
<protein>
    <recommendedName>
        <fullName evidence="3">F-box domain-containing protein</fullName>
    </recommendedName>
</protein>
<evidence type="ECO:0000313" key="1">
    <source>
        <dbReference type="EMBL" id="KAK0431947.1"/>
    </source>
</evidence>
<keyword evidence="2" id="KW-1185">Reference proteome</keyword>
<proteinExistence type="predicted"/>
<comment type="caution">
    <text evidence="1">The sequence shown here is derived from an EMBL/GenBank/DDBJ whole genome shotgun (WGS) entry which is preliminary data.</text>
</comment>